<reference evidence="2" key="1">
    <citation type="journal article" date="2019" name="Int. J. Syst. Evol. Microbiol.">
        <title>The Global Catalogue of Microorganisms (GCM) 10K type strain sequencing project: providing services to taxonomists for standard genome sequencing and annotation.</title>
        <authorList>
            <consortium name="The Broad Institute Genomics Platform"/>
            <consortium name="The Broad Institute Genome Sequencing Center for Infectious Disease"/>
            <person name="Wu L."/>
            <person name="Ma J."/>
        </authorList>
    </citation>
    <scope>NUCLEOTIDE SEQUENCE [LARGE SCALE GENOMIC DNA]</scope>
    <source>
        <strain evidence="2">NBRC 15640</strain>
    </source>
</reference>
<proteinExistence type="predicted"/>
<dbReference type="EMBL" id="BSNX01000075">
    <property type="protein sequence ID" value="GLQ76320.1"/>
    <property type="molecule type" value="Genomic_DNA"/>
</dbReference>
<evidence type="ECO:0000313" key="1">
    <source>
        <dbReference type="EMBL" id="GLQ76320.1"/>
    </source>
</evidence>
<dbReference type="Proteomes" id="UP001156690">
    <property type="component" value="Unassembled WGS sequence"/>
</dbReference>
<dbReference type="AlphaFoldDB" id="A0AAV5P042"/>
<protein>
    <submittedName>
        <fullName evidence="1">Uncharacterized protein</fullName>
    </submittedName>
</protein>
<name>A0AAV5P042_9VIBR</name>
<comment type="caution">
    <text evidence="1">The sequence shown here is derived from an EMBL/GenBank/DDBJ whole genome shotgun (WGS) entry which is preliminary data.</text>
</comment>
<gene>
    <name evidence="1" type="ORF">GCM10007932_56830</name>
</gene>
<sequence length="60" mass="7131">MLLSVLEATIGNENKSHKRDKVDISVKINNGRFIELTAYRSTNRGNYWYLYDFKDIYNEL</sequence>
<evidence type="ECO:0000313" key="2">
    <source>
        <dbReference type="Proteomes" id="UP001156690"/>
    </source>
</evidence>
<accession>A0AAV5P042</accession>
<organism evidence="1 2">
    <name type="scientific">Vibrio penaeicida</name>
    <dbReference type="NCBI Taxonomy" id="104609"/>
    <lineage>
        <taxon>Bacteria</taxon>
        <taxon>Pseudomonadati</taxon>
        <taxon>Pseudomonadota</taxon>
        <taxon>Gammaproteobacteria</taxon>
        <taxon>Vibrionales</taxon>
        <taxon>Vibrionaceae</taxon>
        <taxon>Vibrio</taxon>
    </lineage>
</organism>
<keyword evidence="2" id="KW-1185">Reference proteome</keyword>